<dbReference type="SUPFAM" id="SSF55811">
    <property type="entry name" value="Nudix"/>
    <property type="match status" value="1"/>
</dbReference>
<sequence>MIAITFGIQLAKVQTARAAVVPYTIDVHNGTNILYFLFARDRVSGDITDLGGGVKKNEYSLIAALREFREESDEIFGTLYERVNDLTTNIALLGDNMSVLFIPVKWEWYKKAPDLFKEKKKSPHFQFKRSHNEVSELLWFNENEFQQLISPKNKQMWTRIRKFYQCGFDTNLKAALKMVYTCY</sequence>
<keyword evidence="1" id="KW-0378">Hydrolase</keyword>
<dbReference type="Gene3D" id="3.90.79.10">
    <property type="entry name" value="Nucleoside Triphosphate Pyrophosphohydrolase"/>
    <property type="match status" value="1"/>
</dbReference>
<gene>
    <name evidence="1" type="ORF">LCMAC102_01990</name>
</gene>
<reference evidence="1" key="1">
    <citation type="journal article" date="2019" name="MBio">
        <title>Virus Genomes from Deep Sea Sediments Expand the Ocean Megavirome and Support Independent Origins of Viral Gigantism.</title>
        <authorList>
            <person name="Backstrom D."/>
            <person name="Yutin N."/>
            <person name="Jorgensen S.L."/>
            <person name="Dharamshi J."/>
            <person name="Homa F."/>
            <person name="Zaremba-Niedwiedzka K."/>
            <person name="Spang A."/>
            <person name="Wolf Y.I."/>
            <person name="Koonin E.V."/>
            <person name="Ettema T.J."/>
        </authorList>
    </citation>
    <scope>NUCLEOTIDE SEQUENCE</scope>
</reference>
<organism evidence="1">
    <name type="scientific">Marseillevirus LCMAC102</name>
    <dbReference type="NCBI Taxonomy" id="2506603"/>
    <lineage>
        <taxon>Viruses</taxon>
        <taxon>Varidnaviria</taxon>
        <taxon>Bamfordvirae</taxon>
        <taxon>Nucleocytoviricota</taxon>
        <taxon>Megaviricetes</taxon>
        <taxon>Pimascovirales</taxon>
        <taxon>Pimascovirales incertae sedis</taxon>
        <taxon>Marseilleviridae</taxon>
    </lineage>
</organism>
<dbReference type="GO" id="GO:0016787">
    <property type="term" value="F:hydrolase activity"/>
    <property type="evidence" value="ECO:0007669"/>
    <property type="project" value="UniProtKB-KW"/>
</dbReference>
<dbReference type="InterPro" id="IPR015797">
    <property type="entry name" value="NUDIX_hydrolase-like_dom_sf"/>
</dbReference>
<evidence type="ECO:0000313" key="1">
    <source>
        <dbReference type="EMBL" id="QBK86404.1"/>
    </source>
</evidence>
<dbReference type="EMBL" id="MK500334">
    <property type="protein sequence ID" value="QBK86404.1"/>
    <property type="molecule type" value="Genomic_DNA"/>
</dbReference>
<protein>
    <submittedName>
        <fullName evidence="1">NUDIX hydrolase</fullName>
    </submittedName>
</protein>
<accession>A0A481YV27</accession>
<name>A0A481YV27_9VIRU</name>
<proteinExistence type="predicted"/>